<gene>
    <name evidence="1" type="ORF">NDU88_002144</name>
</gene>
<comment type="caution">
    <text evidence="1">The sequence shown here is derived from an EMBL/GenBank/DDBJ whole genome shotgun (WGS) entry which is preliminary data.</text>
</comment>
<protein>
    <submittedName>
        <fullName evidence="1">Uncharacterized protein</fullName>
    </submittedName>
</protein>
<dbReference type="Proteomes" id="UP001066276">
    <property type="component" value="Chromosome 10"/>
</dbReference>
<evidence type="ECO:0000313" key="1">
    <source>
        <dbReference type="EMBL" id="KAJ1097015.1"/>
    </source>
</evidence>
<accession>A0AAV7M2I4</accession>
<organism evidence="1 2">
    <name type="scientific">Pleurodeles waltl</name>
    <name type="common">Iberian ribbed newt</name>
    <dbReference type="NCBI Taxonomy" id="8319"/>
    <lineage>
        <taxon>Eukaryota</taxon>
        <taxon>Metazoa</taxon>
        <taxon>Chordata</taxon>
        <taxon>Craniata</taxon>
        <taxon>Vertebrata</taxon>
        <taxon>Euteleostomi</taxon>
        <taxon>Amphibia</taxon>
        <taxon>Batrachia</taxon>
        <taxon>Caudata</taxon>
        <taxon>Salamandroidea</taxon>
        <taxon>Salamandridae</taxon>
        <taxon>Pleurodelinae</taxon>
        <taxon>Pleurodeles</taxon>
    </lineage>
</organism>
<reference evidence="1" key="1">
    <citation type="journal article" date="2022" name="bioRxiv">
        <title>Sequencing and chromosome-scale assembly of the giantPleurodeles waltlgenome.</title>
        <authorList>
            <person name="Brown T."/>
            <person name="Elewa A."/>
            <person name="Iarovenko S."/>
            <person name="Subramanian E."/>
            <person name="Araus A.J."/>
            <person name="Petzold A."/>
            <person name="Susuki M."/>
            <person name="Suzuki K.-i.T."/>
            <person name="Hayashi T."/>
            <person name="Toyoda A."/>
            <person name="Oliveira C."/>
            <person name="Osipova E."/>
            <person name="Leigh N.D."/>
            <person name="Simon A."/>
            <person name="Yun M.H."/>
        </authorList>
    </citation>
    <scope>NUCLEOTIDE SEQUENCE</scope>
    <source>
        <strain evidence="1">20211129_DDA</strain>
        <tissue evidence="1">Liver</tissue>
    </source>
</reference>
<keyword evidence="2" id="KW-1185">Reference proteome</keyword>
<dbReference type="AlphaFoldDB" id="A0AAV7M2I4"/>
<dbReference type="EMBL" id="JANPWB010000014">
    <property type="protein sequence ID" value="KAJ1097015.1"/>
    <property type="molecule type" value="Genomic_DNA"/>
</dbReference>
<evidence type="ECO:0000313" key="2">
    <source>
        <dbReference type="Proteomes" id="UP001066276"/>
    </source>
</evidence>
<proteinExistence type="predicted"/>
<name>A0AAV7M2I4_PLEWA</name>
<sequence>MKTHKVNSHMQQRLSWTDLVFQTPLLFIIKYYGVVDLPLVPSQPDEEPMEPFFGKGGVQRLDLGDSVKSLEVQMMLPACDLEPRSVKKKRERRQHVTPVLSQDLFVRQPHCLFSCTESLQIVCM</sequence>